<feature type="transmembrane region" description="Helical" evidence="12">
    <location>
        <begin position="1115"/>
        <end position="1134"/>
    </location>
</feature>
<evidence type="ECO:0000256" key="11">
    <source>
        <dbReference type="ARBA" id="ARBA00034036"/>
    </source>
</evidence>
<feature type="domain" description="P-type ATPase C-terminal" evidence="15">
    <location>
        <begin position="1079"/>
        <end position="1322"/>
    </location>
</feature>
<comment type="catalytic activity">
    <reaction evidence="11 12">
        <text>ATP + H2O + phospholipidSide 1 = ADP + phosphate + phospholipidSide 2.</text>
        <dbReference type="EC" id="7.6.2.1"/>
    </reaction>
</comment>
<feature type="transmembrane region" description="Helical" evidence="12">
    <location>
        <begin position="1191"/>
        <end position="1210"/>
    </location>
</feature>
<dbReference type="PRINTS" id="PR00119">
    <property type="entry name" value="CATATPASE"/>
</dbReference>
<dbReference type="InterPro" id="IPR008250">
    <property type="entry name" value="ATPase_P-typ_transduc_dom_A_sf"/>
</dbReference>
<dbReference type="PANTHER" id="PTHR24092">
    <property type="entry name" value="PROBABLE PHOSPHOLIPID-TRANSPORTING ATPASE"/>
    <property type="match status" value="1"/>
</dbReference>
<feature type="transmembrane region" description="Helical" evidence="12">
    <location>
        <begin position="1146"/>
        <end position="1163"/>
    </location>
</feature>
<feature type="transmembrane region" description="Helical" evidence="12">
    <location>
        <begin position="1222"/>
        <end position="1242"/>
    </location>
</feature>
<comment type="subcellular location">
    <subcellularLocation>
        <location evidence="1 12">Membrane</location>
        <topology evidence="1 12">Multi-pass membrane protein</topology>
    </subcellularLocation>
</comment>
<dbReference type="InterPro" id="IPR036412">
    <property type="entry name" value="HAD-like_sf"/>
</dbReference>
<dbReference type="InterPro" id="IPR032631">
    <property type="entry name" value="P-type_ATPase_N"/>
</dbReference>
<dbReference type="SUPFAM" id="SSF81660">
    <property type="entry name" value="Metal cation-transporting ATPase, ATP-binding domain N"/>
    <property type="match status" value="1"/>
</dbReference>
<feature type="region of interest" description="Disordered" evidence="13">
    <location>
        <begin position="113"/>
        <end position="168"/>
    </location>
</feature>
<keyword evidence="10 12" id="KW-0472">Membrane</keyword>
<feature type="transmembrane region" description="Helical" evidence="12">
    <location>
        <begin position="488"/>
        <end position="511"/>
    </location>
</feature>
<dbReference type="CDD" id="cd02073">
    <property type="entry name" value="P-type_ATPase_APLT_Dnf-like"/>
    <property type="match status" value="1"/>
</dbReference>
<evidence type="ECO:0000259" key="14">
    <source>
        <dbReference type="Pfam" id="PF16209"/>
    </source>
</evidence>
<keyword evidence="7 12" id="KW-0460">Magnesium</keyword>
<reference evidence="16" key="1">
    <citation type="submission" date="2024-02" db="EMBL/GenBank/DDBJ databases">
        <authorList>
            <consortium name="ELIXIR-Norway"/>
            <consortium name="Elixir Norway"/>
        </authorList>
    </citation>
    <scope>NUCLEOTIDE SEQUENCE</scope>
</reference>
<evidence type="ECO:0000259" key="15">
    <source>
        <dbReference type="Pfam" id="PF16212"/>
    </source>
</evidence>
<dbReference type="SFLD" id="SFLDS00003">
    <property type="entry name" value="Haloacid_Dehalogenase"/>
    <property type="match status" value="1"/>
</dbReference>
<organism evidence="16 17">
    <name type="scientific">Sphagnum troendelagicum</name>
    <dbReference type="NCBI Taxonomy" id="128251"/>
    <lineage>
        <taxon>Eukaryota</taxon>
        <taxon>Viridiplantae</taxon>
        <taxon>Streptophyta</taxon>
        <taxon>Embryophyta</taxon>
        <taxon>Bryophyta</taxon>
        <taxon>Sphagnophytina</taxon>
        <taxon>Sphagnopsida</taxon>
        <taxon>Sphagnales</taxon>
        <taxon>Sphagnaceae</taxon>
        <taxon>Sphagnum</taxon>
    </lineage>
</organism>
<dbReference type="InterPro" id="IPR023298">
    <property type="entry name" value="ATPase_P-typ_TM_dom_sf"/>
</dbReference>
<dbReference type="SUPFAM" id="SSF81665">
    <property type="entry name" value="Calcium ATPase, transmembrane domain M"/>
    <property type="match status" value="1"/>
</dbReference>
<dbReference type="Gene3D" id="2.70.150.10">
    <property type="entry name" value="Calcium-transporting ATPase, cytoplasmic transduction domain A"/>
    <property type="match status" value="1"/>
</dbReference>
<keyword evidence="4" id="KW-0479">Metal-binding</keyword>
<dbReference type="InterPro" id="IPR044492">
    <property type="entry name" value="P_typ_ATPase_HD_dom"/>
</dbReference>
<evidence type="ECO:0000313" key="16">
    <source>
        <dbReference type="EMBL" id="CAK9236864.1"/>
    </source>
</evidence>
<dbReference type="InterPro" id="IPR023299">
    <property type="entry name" value="ATPase_P-typ_cyto_dom_N"/>
</dbReference>
<evidence type="ECO:0000256" key="1">
    <source>
        <dbReference type="ARBA" id="ARBA00004141"/>
    </source>
</evidence>
<feature type="compositionally biased region" description="Low complexity" evidence="13">
    <location>
        <begin position="125"/>
        <end position="140"/>
    </location>
</feature>
<evidence type="ECO:0000256" key="8">
    <source>
        <dbReference type="ARBA" id="ARBA00022967"/>
    </source>
</evidence>
<feature type="compositionally biased region" description="Low complexity" evidence="13">
    <location>
        <begin position="50"/>
        <end position="62"/>
    </location>
</feature>
<accession>A0ABP0V5G6</accession>
<dbReference type="EC" id="7.6.2.1" evidence="12"/>
<evidence type="ECO:0000256" key="3">
    <source>
        <dbReference type="ARBA" id="ARBA00022692"/>
    </source>
</evidence>
<dbReference type="InterPro" id="IPR032630">
    <property type="entry name" value="P_typ_ATPase_c"/>
</dbReference>
<dbReference type="Gene3D" id="1.20.1110.10">
    <property type="entry name" value="Calcium-transporting ATPase, transmembrane domain"/>
    <property type="match status" value="1"/>
</dbReference>
<comment type="similarity">
    <text evidence="2 12">Belongs to the cation transport ATPase (P-type) (TC 3.A.3) family. Type IV subfamily.</text>
</comment>
<dbReference type="Proteomes" id="UP001497512">
    <property type="component" value="Chromosome 9"/>
</dbReference>
<dbReference type="InterPro" id="IPR001757">
    <property type="entry name" value="P_typ_ATPase"/>
</dbReference>
<evidence type="ECO:0000256" key="4">
    <source>
        <dbReference type="ARBA" id="ARBA00022723"/>
    </source>
</evidence>
<evidence type="ECO:0000256" key="2">
    <source>
        <dbReference type="ARBA" id="ARBA00008109"/>
    </source>
</evidence>
<dbReference type="SFLD" id="SFLDF00027">
    <property type="entry name" value="p-type_atpase"/>
    <property type="match status" value="1"/>
</dbReference>
<dbReference type="Pfam" id="PF13246">
    <property type="entry name" value="Cation_ATPase"/>
    <property type="match status" value="1"/>
</dbReference>
<evidence type="ECO:0000256" key="6">
    <source>
        <dbReference type="ARBA" id="ARBA00022840"/>
    </source>
</evidence>
<feature type="transmembrane region" description="Helical" evidence="12">
    <location>
        <begin position="445"/>
        <end position="468"/>
    </location>
</feature>
<dbReference type="SFLD" id="SFLDG00002">
    <property type="entry name" value="C1.7:_P-type_atpase_like"/>
    <property type="match status" value="1"/>
</dbReference>
<evidence type="ECO:0000256" key="5">
    <source>
        <dbReference type="ARBA" id="ARBA00022741"/>
    </source>
</evidence>
<dbReference type="EMBL" id="OZ019901">
    <property type="protein sequence ID" value="CAK9236864.1"/>
    <property type="molecule type" value="Genomic_DNA"/>
</dbReference>
<keyword evidence="3 12" id="KW-0812">Transmembrane</keyword>
<dbReference type="PANTHER" id="PTHR24092:SF91">
    <property type="entry name" value="PHOSPHOLIPID-TRANSPORTING ATPASE 1"/>
    <property type="match status" value="1"/>
</dbReference>
<keyword evidence="8 12" id="KW-1278">Translocase</keyword>
<evidence type="ECO:0000256" key="9">
    <source>
        <dbReference type="ARBA" id="ARBA00022989"/>
    </source>
</evidence>
<protein>
    <recommendedName>
        <fullName evidence="12">Phospholipid-transporting ATPase</fullName>
        <ecNumber evidence="12">7.6.2.1</ecNumber>
    </recommendedName>
</protein>
<dbReference type="Gene3D" id="3.40.1110.10">
    <property type="entry name" value="Calcium-transporting ATPase, cytoplasmic domain N"/>
    <property type="match status" value="2"/>
</dbReference>
<evidence type="ECO:0000256" key="10">
    <source>
        <dbReference type="ARBA" id="ARBA00023136"/>
    </source>
</evidence>
<proteinExistence type="inferred from homology"/>
<keyword evidence="17" id="KW-1185">Reference proteome</keyword>
<dbReference type="Gene3D" id="3.40.50.1000">
    <property type="entry name" value="HAD superfamily/HAD-like"/>
    <property type="match status" value="2"/>
</dbReference>
<feature type="transmembrane region" description="Helical" evidence="12">
    <location>
        <begin position="1294"/>
        <end position="1312"/>
    </location>
</feature>
<feature type="transmembrane region" description="Helical" evidence="12">
    <location>
        <begin position="240"/>
        <end position="258"/>
    </location>
</feature>
<dbReference type="NCBIfam" id="TIGR01652">
    <property type="entry name" value="ATPase-Plipid"/>
    <property type="match status" value="1"/>
</dbReference>
<gene>
    <name evidence="16" type="ORF">CSSPTR1EN2_LOCUS23264</name>
</gene>
<feature type="compositionally biased region" description="Polar residues" evidence="13">
    <location>
        <begin position="70"/>
        <end position="83"/>
    </location>
</feature>
<dbReference type="NCBIfam" id="TIGR01494">
    <property type="entry name" value="ATPase_P-type"/>
    <property type="match status" value="1"/>
</dbReference>
<feature type="transmembrane region" description="Helical" evidence="12">
    <location>
        <begin position="1254"/>
        <end position="1274"/>
    </location>
</feature>
<dbReference type="InterPro" id="IPR006539">
    <property type="entry name" value="P-type_ATPase_IV"/>
</dbReference>
<evidence type="ECO:0000256" key="13">
    <source>
        <dbReference type="SAM" id="MobiDB-lite"/>
    </source>
</evidence>
<feature type="compositionally biased region" description="Polar residues" evidence="13">
    <location>
        <begin position="29"/>
        <end position="44"/>
    </location>
</feature>
<evidence type="ECO:0000256" key="7">
    <source>
        <dbReference type="ARBA" id="ARBA00022842"/>
    </source>
</evidence>
<dbReference type="InterPro" id="IPR023214">
    <property type="entry name" value="HAD_sf"/>
</dbReference>
<sequence length="1365" mass="153057">MNKLAPPLDPPEELIVGHTDLSPPYLHASTFSAGTTVYHHTTGSTHREPSSSFDRSSSKLQSDVSMPAEVSSTQRPPSSQELPVSNDVPANNKEERQVDDIFLPAAAGITTMAPPPLSDEWRGTSASLSRRSMGSSSSSRIPRHVTDETAFGSSRRGSRRVSDTRRLSQREDIPDSRFIYINNPDRTNENYTMAGNKVRTSKYTFISFLPRNLFEQFHRYAYIYFLILVILNQIPQLAVFGRFASLIPLILVLVITAIKDGFEDWGRHRSDSRENNRVALVLDHDGQYTYKKWKHIRVGEMVKVHANETVPCDMVLLGTSDPSGVAYVETLNLDGESNLKSRYARQETSNQHPEVGPLTGLIVCKAPDRNIYEFSAFMELPADSQDIQIPLGQNNIILRGCEVKNTSWVVGVVVYAGRETKAMLNSSGAQSKRSKLEHYMNRETGWLVVFLVVICFVGGLGTGLWVAANYDYLDIILYYKKMSSNGGNYLFSGSVGEGIFGFLSCVIRFQIMIPLSLYISMELVRLGQSYFMIRDTEMYDAASNSKFQCRALNINEDLGQIKYLFSDKTGTLTENKMEFHTASIDGVDYSNTKVVIEPATGKIEGSIAPEDSHFVEEILTKQAWKPKVGAKVDPDLVHLLTGRPSTAPRRDTLFDYMLVLVACNTIVPTRVKKTASGQLEMEAVNSMEDGSGFIEYQGESPDEQALVAAAAAYGFTLLERTSANIVVNVLGEVQRYEVLGIHEFDSVRKCMSVVVACPDGMIKLLVKGADSTVLNLIGPGDDENTAERRESAEQLQWQAEVREQTLKHLDKYAREGLRTLVIASRVLTQKEVEDWHFHYAKASTALHDRVGMLRNAAGLVENNLVLLGASGIEDRLQDGVPETIALLREAGIKVWVLTGDKQETAISIGFSCLLLTQDMQQIIINESTIESCRAAIADAKRKYGILPTQKKRKWFSIKHQNSVEASIPTLNDSHYENSANHEEEMERVHRSLALIIDGNSLVHALSKELEQDLFELATACRVVICCRVAPLQKAGIVSLVKRRAREMTLAVGDGANDVSMIQMADVGVGISGQEGRQAVMASDFALGQFRFLKRLLLLHGHWNYQRLAYMVLYNFYRNAVFVMMLFWFILYSAFSPSSALTDWNLIFFSLLYTAVPTIVVGILDKDLSHKTLLQYPQLYTVGQRGETYNQLLFWVTMIDTLWQSLVLFYVPYFVYRVSEVDLYSLGFLFCMAVVIVVNIHLAMDINRWTWIEHAAIWLSTLATFICQLVMDALTIADLLPNHWVSFHMCGELRFWFALLLTVILALLPRFCIKILKQRIWPSDIHIAREVEILGHIRHQSQPSLELHELPPSMANSSPPSAAVSV</sequence>
<dbReference type="SUPFAM" id="SSF81653">
    <property type="entry name" value="Calcium ATPase, transduction domain A"/>
    <property type="match status" value="1"/>
</dbReference>
<keyword evidence="6 12" id="KW-0067">ATP-binding</keyword>
<dbReference type="Pfam" id="PF16209">
    <property type="entry name" value="PhoLip_ATPase_N"/>
    <property type="match status" value="1"/>
</dbReference>
<dbReference type="Pfam" id="PF16212">
    <property type="entry name" value="PhoLip_ATPase_C"/>
    <property type="match status" value="1"/>
</dbReference>
<feature type="domain" description="P-type ATPase N-terminal" evidence="14">
    <location>
        <begin position="179"/>
        <end position="245"/>
    </location>
</feature>
<dbReference type="SUPFAM" id="SSF56784">
    <property type="entry name" value="HAD-like"/>
    <property type="match status" value="1"/>
</dbReference>
<name>A0ABP0V5G6_9BRYO</name>
<evidence type="ECO:0000256" key="12">
    <source>
        <dbReference type="RuleBase" id="RU362033"/>
    </source>
</evidence>
<keyword evidence="9 12" id="KW-1133">Transmembrane helix</keyword>
<dbReference type="PROSITE" id="PS00154">
    <property type="entry name" value="ATPASE_E1_E2"/>
    <property type="match status" value="1"/>
</dbReference>
<feature type="region of interest" description="Disordered" evidence="13">
    <location>
        <begin position="1"/>
        <end position="98"/>
    </location>
</feature>
<keyword evidence="5 12" id="KW-0547">Nucleotide-binding</keyword>
<dbReference type="InterPro" id="IPR018303">
    <property type="entry name" value="ATPase_P-typ_P_site"/>
</dbReference>
<evidence type="ECO:0000313" key="17">
    <source>
        <dbReference type="Proteomes" id="UP001497512"/>
    </source>
</evidence>